<dbReference type="AlphaFoldDB" id="A0A644YZK1"/>
<accession>A0A644YZK1</accession>
<evidence type="ECO:0000313" key="2">
    <source>
        <dbReference type="EMBL" id="MPM31913.1"/>
    </source>
</evidence>
<name>A0A644YZK1_9ZZZZ</name>
<proteinExistence type="predicted"/>
<feature type="domain" description="Protein CotJB" evidence="1">
    <location>
        <begin position="5"/>
        <end position="78"/>
    </location>
</feature>
<dbReference type="PIRSF" id="PIRSF010606">
    <property type="entry name" value="Spore_coat_CotJB"/>
    <property type="match status" value="1"/>
</dbReference>
<dbReference type="EMBL" id="VSSQ01006213">
    <property type="protein sequence ID" value="MPM31913.1"/>
    <property type="molecule type" value="Genomic_DNA"/>
</dbReference>
<dbReference type="InterPro" id="IPR024207">
    <property type="entry name" value="CotJB_dom"/>
</dbReference>
<dbReference type="Pfam" id="PF12652">
    <property type="entry name" value="CotJB"/>
    <property type="match status" value="1"/>
</dbReference>
<sequence length="91" mass="10368">MNRDELLKSLMSLDFMAVDLALYLNTHPDDESAVGEYDKIIKAADVVRMQYEANYGPLCSFRSYANGSWTWIDNPWPWKSCSNPVIEKGAC</sequence>
<organism evidence="2">
    <name type="scientific">bioreactor metagenome</name>
    <dbReference type="NCBI Taxonomy" id="1076179"/>
    <lineage>
        <taxon>unclassified sequences</taxon>
        <taxon>metagenomes</taxon>
        <taxon>ecological metagenomes</taxon>
    </lineage>
</organism>
<evidence type="ECO:0000259" key="1">
    <source>
        <dbReference type="Pfam" id="PF12652"/>
    </source>
</evidence>
<comment type="caution">
    <text evidence="2">The sequence shown here is derived from an EMBL/GenBank/DDBJ whole genome shotgun (WGS) entry which is preliminary data.</text>
</comment>
<protein>
    <recommendedName>
        <fullName evidence="1">Protein CotJB domain-containing protein</fullName>
    </recommendedName>
</protein>
<reference evidence="2" key="1">
    <citation type="submission" date="2019-08" db="EMBL/GenBank/DDBJ databases">
        <authorList>
            <person name="Kucharzyk K."/>
            <person name="Murdoch R.W."/>
            <person name="Higgins S."/>
            <person name="Loffler F."/>
        </authorList>
    </citation>
    <scope>NUCLEOTIDE SEQUENCE</scope>
</reference>
<gene>
    <name evidence="2" type="ORF">SDC9_78470</name>
</gene>
<dbReference type="InterPro" id="IPR016571">
    <property type="entry name" value="Spore_coat_assembly_CotJB"/>
</dbReference>